<comment type="similarity">
    <text evidence="3">Belongs to the GST superfamily.</text>
</comment>
<dbReference type="Gene3D" id="3.40.30.10">
    <property type="entry name" value="Glutaredoxin"/>
    <property type="match status" value="1"/>
</dbReference>
<dbReference type="AlphaFoldDB" id="A0A438FU28"/>
<dbReference type="GO" id="GO:0004364">
    <property type="term" value="F:glutathione transferase activity"/>
    <property type="evidence" value="ECO:0007669"/>
    <property type="project" value="UniProtKB-UniRule"/>
</dbReference>
<comment type="caution">
    <text evidence="5">The sequence shown here is derived from an EMBL/GenBank/DDBJ whole genome shotgun (WGS) entry which is preliminary data.</text>
</comment>
<evidence type="ECO:0000256" key="2">
    <source>
        <dbReference type="ARBA" id="ARBA00047960"/>
    </source>
</evidence>
<name>A0A438FU28_VITVI</name>
<dbReference type="Gene3D" id="1.20.1050.10">
    <property type="match status" value="1"/>
</dbReference>
<dbReference type="FunFam" id="3.40.30.10:FF:000014">
    <property type="entry name" value="Tau class glutathione S-transferase"/>
    <property type="match status" value="1"/>
</dbReference>
<feature type="domain" description="GST N-terminal" evidence="4">
    <location>
        <begin position="3"/>
        <end position="82"/>
    </location>
</feature>
<comment type="catalytic activity">
    <reaction evidence="2 3">
        <text>RX + glutathione = an S-substituted glutathione + a halide anion + H(+)</text>
        <dbReference type="Rhea" id="RHEA:16437"/>
        <dbReference type="ChEBI" id="CHEBI:15378"/>
        <dbReference type="ChEBI" id="CHEBI:16042"/>
        <dbReference type="ChEBI" id="CHEBI:17792"/>
        <dbReference type="ChEBI" id="CHEBI:57925"/>
        <dbReference type="ChEBI" id="CHEBI:90779"/>
        <dbReference type="EC" id="2.5.1.18"/>
    </reaction>
</comment>
<protein>
    <recommendedName>
        <fullName evidence="3">Glutathione S-transferase</fullName>
        <ecNumber evidence="3">2.5.1.18</ecNumber>
    </recommendedName>
</protein>
<accession>A0A438FU28</accession>
<comment type="function">
    <text evidence="3">Is involved in the conjugation of reduced glutathione to a wide number of exogenous and endogenous hydrophobic electrophiles.</text>
</comment>
<dbReference type="PROSITE" id="PS50404">
    <property type="entry name" value="GST_NTER"/>
    <property type="match status" value="1"/>
</dbReference>
<dbReference type="SUPFAM" id="SSF52833">
    <property type="entry name" value="Thioredoxin-like"/>
    <property type="match status" value="1"/>
</dbReference>
<dbReference type="PANTHER" id="PTHR11260:SF764">
    <property type="entry name" value="GLUTATHIONE TRANSFERASE"/>
    <property type="match status" value="1"/>
</dbReference>
<dbReference type="Proteomes" id="UP000288805">
    <property type="component" value="Unassembled WGS sequence"/>
</dbReference>
<keyword evidence="3" id="KW-0963">Cytoplasm</keyword>
<keyword evidence="1 3" id="KW-0808">Transferase</keyword>
<dbReference type="Pfam" id="PF02798">
    <property type="entry name" value="GST_N"/>
    <property type="match status" value="1"/>
</dbReference>
<dbReference type="PANTHER" id="PTHR11260">
    <property type="entry name" value="GLUTATHIONE S-TRANSFERASE, GST, SUPERFAMILY, GST DOMAIN CONTAINING"/>
    <property type="match status" value="1"/>
</dbReference>
<sequence>MADEIIFMDFWPIMFGIRVTIDLAEKGLKYEYREEDPRNKSPLLLEMNPVHKKIPVLIHNRKPICESMIIVQYIDELWNDKSSMLPSNPYQRAQVKFWADYIDNKPQDAFKVFPYLLSILEPRYIPWKNRPRDAFEVFPYLVPHPRTHSYIHWKIRVSLQHSVTFSTDTIEGINW</sequence>
<dbReference type="SFLD" id="SFLDS00019">
    <property type="entry name" value="Glutathione_Transferase_(cytos"/>
    <property type="match status" value="1"/>
</dbReference>
<dbReference type="EC" id="2.5.1.18" evidence="3"/>
<evidence type="ECO:0000313" key="5">
    <source>
        <dbReference type="EMBL" id="RVW63431.1"/>
    </source>
</evidence>
<proteinExistence type="inferred from homology"/>
<organism evidence="5 6">
    <name type="scientific">Vitis vinifera</name>
    <name type="common">Grape</name>
    <dbReference type="NCBI Taxonomy" id="29760"/>
    <lineage>
        <taxon>Eukaryota</taxon>
        <taxon>Viridiplantae</taxon>
        <taxon>Streptophyta</taxon>
        <taxon>Embryophyta</taxon>
        <taxon>Tracheophyta</taxon>
        <taxon>Spermatophyta</taxon>
        <taxon>Magnoliopsida</taxon>
        <taxon>eudicotyledons</taxon>
        <taxon>Gunneridae</taxon>
        <taxon>Pentapetalae</taxon>
        <taxon>rosids</taxon>
        <taxon>Vitales</taxon>
        <taxon>Vitaceae</taxon>
        <taxon>Viteae</taxon>
        <taxon>Vitis</taxon>
    </lineage>
</organism>
<evidence type="ECO:0000256" key="1">
    <source>
        <dbReference type="ARBA" id="ARBA00022679"/>
    </source>
</evidence>
<dbReference type="SFLD" id="SFLDG00358">
    <property type="entry name" value="Main_(cytGST)"/>
    <property type="match status" value="1"/>
</dbReference>
<dbReference type="EMBL" id="QGNW01000740">
    <property type="protein sequence ID" value="RVW63431.1"/>
    <property type="molecule type" value="Genomic_DNA"/>
</dbReference>
<reference evidence="5 6" key="1">
    <citation type="journal article" date="2018" name="PLoS Genet.">
        <title>Population sequencing reveals clonal diversity and ancestral inbreeding in the grapevine cultivar Chardonnay.</title>
        <authorList>
            <person name="Roach M.J."/>
            <person name="Johnson D.L."/>
            <person name="Bohlmann J."/>
            <person name="van Vuuren H.J."/>
            <person name="Jones S.J."/>
            <person name="Pretorius I.S."/>
            <person name="Schmidt S.A."/>
            <person name="Borneman A.R."/>
        </authorList>
    </citation>
    <scope>NUCLEOTIDE SEQUENCE [LARGE SCALE GENOMIC DNA]</scope>
    <source>
        <strain evidence="6">cv. Chardonnay</strain>
        <tissue evidence="5">Leaf</tissue>
    </source>
</reference>
<dbReference type="InterPro" id="IPR004045">
    <property type="entry name" value="Glutathione_S-Trfase_N"/>
</dbReference>
<dbReference type="GO" id="GO:0005829">
    <property type="term" value="C:cytosol"/>
    <property type="evidence" value="ECO:0007669"/>
    <property type="project" value="UniProtKB-SubCell"/>
</dbReference>
<comment type="subcellular location">
    <subcellularLocation>
        <location evidence="3">Cytoplasm</location>
        <location evidence="3">Cytosol</location>
    </subcellularLocation>
</comment>
<dbReference type="InterPro" id="IPR036249">
    <property type="entry name" value="Thioredoxin-like_sf"/>
</dbReference>
<evidence type="ECO:0000313" key="6">
    <source>
        <dbReference type="Proteomes" id="UP000288805"/>
    </source>
</evidence>
<dbReference type="CDD" id="cd03058">
    <property type="entry name" value="GST_N_Tau"/>
    <property type="match status" value="1"/>
</dbReference>
<gene>
    <name evidence="5" type="primary">GSTU22_0</name>
    <name evidence="5" type="ORF">CK203_058615</name>
</gene>
<evidence type="ECO:0000256" key="3">
    <source>
        <dbReference type="RuleBase" id="RU369102"/>
    </source>
</evidence>
<dbReference type="InterPro" id="IPR045073">
    <property type="entry name" value="Omega/Tau-like"/>
</dbReference>
<evidence type="ECO:0000259" key="4">
    <source>
        <dbReference type="PROSITE" id="PS50404"/>
    </source>
</evidence>
<dbReference type="InterPro" id="IPR040079">
    <property type="entry name" value="Glutathione_S-Trfase"/>
</dbReference>